<evidence type="ECO:0000259" key="1">
    <source>
        <dbReference type="Pfam" id="PF08000"/>
    </source>
</evidence>
<feature type="domain" description="Bacterial Pleckstrin homology" evidence="1">
    <location>
        <begin position="320"/>
        <end position="437"/>
    </location>
</feature>
<dbReference type="SUPFAM" id="SSF50729">
    <property type="entry name" value="PH domain-like"/>
    <property type="match status" value="3"/>
</dbReference>
<dbReference type="Gene3D" id="2.30.29.50">
    <property type="entry name" value="Bacterial Pleckstrin homology domain"/>
    <property type="match status" value="4"/>
</dbReference>
<accession>A0ABD3QU37</accession>
<name>A0ABD3QU37_9STRA</name>
<dbReference type="PANTHER" id="PTHR35796:SF3">
    <property type="entry name" value="BHLH DOMAIN-CONTAINING PROTEIN"/>
    <property type="match status" value="1"/>
</dbReference>
<comment type="caution">
    <text evidence="2">The sequence shown here is derived from an EMBL/GenBank/DDBJ whole genome shotgun (WGS) entry which is preliminary data.</text>
</comment>
<organism evidence="2 3">
    <name type="scientific">Cyclotella cryptica</name>
    <dbReference type="NCBI Taxonomy" id="29204"/>
    <lineage>
        <taxon>Eukaryota</taxon>
        <taxon>Sar</taxon>
        <taxon>Stramenopiles</taxon>
        <taxon>Ochrophyta</taxon>
        <taxon>Bacillariophyta</taxon>
        <taxon>Coscinodiscophyceae</taxon>
        <taxon>Thalassiosirophycidae</taxon>
        <taxon>Stephanodiscales</taxon>
        <taxon>Stephanodiscaceae</taxon>
        <taxon>Cyclotella</taxon>
    </lineage>
</organism>
<dbReference type="InterPro" id="IPR037063">
    <property type="entry name" value="PHb_sf"/>
</dbReference>
<gene>
    <name evidence="2" type="ORF">HJC23_009348</name>
</gene>
<dbReference type="EMBL" id="JABMIG020000014">
    <property type="protein sequence ID" value="KAL3803384.1"/>
    <property type="molecule type" value="Genomic_DNA"/>
</dbReference>
<evidence type="ECO:0000313" key="2">
    <source>
        <dbReference type="EMBL" id="KAL3803384.1"/>
    </source>
</evidence>
<dbReference type="InterPro" id="IPR012544">
    <property type="entry name" value="PHb"/>
</dbReference>
<protein>
    <recommendedName>
        <fullName evidence="1">Bacterial Pleckstrin homology domain-containing protein</fullName>
    </recommendedName>
</protein>
<evidence type="ECO:0000313" key="3">
    <source>
        <dbReference type="Proteomes" id="UP001516023"/>
    </source>
</evidence>
<dbReference type="AlphaFoldDB" id="A0ABD3QU37"/>
<reference evidence="2 3" key="1">
    <citation type="journal article" date="2020" name="G3 (Bethesda)">
        <title>Improved Reference Genome for Cyclotella cryptica CCMP332, a Model for Cell Wall Morphogenesis, Salinity Adaptation, and Lipid Production in Diatoms (Bacillariophyta).</title>
        <authorList>
            <person name="Roberts W.R."/>
            <person name="Downey K.M."/>
            <person name="Ruck E.C."/>
            <person name="Traller J.C."/>
            <person name="Alverson A.J."/>
        </authorList>
    </citation>
    <scope>NUCLEOTIDE SEQUENCE [LARGE SCALE GENOMIC DNA]</scope>
    <source>
        <strain evidence="2 3">CCMP332</strain>
    </source>
</reference>
<feature type="domain" description="Bacterial Pleckstrin homology" evidence="1">
    <location>
        <begin position="63"/>
        <end position="152"/>
    </location>
</feature>
<proteinExistence type="predicted"/>
<sequence>MPKVVICGEREGMDSQGAMSHDSAVDVRNNGEMGFLDMIGSNYSLMSEAEIESKLRRQGLDDCLTNKRIMKTDVQGAKEAKMDYLTILLPAIKGFSVKTAGNIINRNSKLTMYFNLPDNPCVIEGFPRNSHTQMEIDFCDGKADLFAVQKYVADKLLGVDTITASNFLAWLGNDNRMIDAAEADQKFHTDPPLLQNYVILLTVKRVVFVDVQGFVGMGKKVEYISVPWKTVTAFSGADKDFFNPMRNKDEPQPPPIPRRSWIEIDFQKDKVDMMVIHCYLSEQCMRMHHNLKPYHCPVSQELLLPSPPDTMGNLIDWIGNNASAIDASDVDPPFHKYGILQDNEDVAFAFKTGKDSLYFSTKRLFLIDTQGFSGKRKEYMSVPLDMIQVWSVESAGHFDGDIEFEACFKGFWSKEVKQDLRKGKADIVAVQSFIAHSVIGSADGSAALKCAQYMQIFGAMDKFLSSVSDNTYLQDPAALTYLLHTSSALLQANESAETAFKCGQDTFIISTKPVIIIDKKNITGQSVAYKNPLVYNRAFWVKREGHLLDGSEVKIYTDDDYIHQEFAHSQSDNIWSIHELLSTKMLSEHNQGVDGEEVEFHV</sequence>
<dbReference type="PANTHER" id="PTHR35796">
    <property type="entry name" value="HYPOTHETICAL CYTOSOLIC PROTEIN"/>
    <property type="match status" value="1"/>
</dbReference>
<dbReference type="Proteomes" id="UP001516023">
    <property type="component" value="Unassembled WGS sequence"/>
</dbReference>
<dbReference type="Pfam" id="PF08000">
    <property type="entry name" value="bPH_1"/>
    <property type="match status" value="3"/>
</dbReference>
<keyword evidence="3" id="KW-1185">Reference proteome</keyword>
<feature type="domain" description="Bacterial Pleckstrin homology" evidence="1">
    <location>
        <begin position="486"/>
        <end position="583"/>
    </location>
</feature>